<reference evidence="1 3" key="2">
    <citation type="submission" date="2018-11" db="EMBL/GenBank/DDBJ databases">
        <authorList>
            <consortium name="Pathogen Informatics"/>
        </authorList>
    </citation>
    <scope>NUCLEOTIDE SEQUENCE [LARGE SCALE GENOMIC DNA]</scope>
</reference>
<reference evidence="4" key="1">
    <citation type="submission" date="2017-02" db="UniProtKB">
        <authorList>
            <consortium name="WormBaseParasite"/>
        </authorList>
    </citation>
    <scope>IDENTIFICATION</scope>
</reference>
<dbReference type="Proteomes" id="UP000038040">
    <property type="component" value="Unplaced"/>
</dbReference>
<dbReference type="PANTHER" id="PTHR10857:SF111">
    <property type="entry name" value="VWFA DOMAIN-CONTAINING PROTEIN"/>
    <property type="match status" value="1"/>
</dbReference>
<dbReference type="OrthoDB" id="5855668at2759"/>
<dbReference type="InterPro" id="IPR045052">
    <property type="entry name" value="Copine"/>
</dbReference>
<accession>A0A0N4U9J5</accession>
<dbReference type="Proteomes" id="UP000274756">
    <property type="component" value="Unassembled WGS sequence"/>
</dbReference>
<dbReference type="WBParaSite" id="DME_0000376501-mRNA-1">
    <property type="protein sequence ID" value="DME_0000376501-mRNA-1"/>
    <property type="gene ID" value="DME_0000376501"/>
</dbReference>
<sequence length="200" mass="22402">MTSDQQLLLSLSCRNLPEQAYDGIRIIIEYCSDINENFCEIGQTETIIGSLNPSFVYNCPITYSVNGTCGRFIYKIAELKCSLAELLLHGGSLQLPLFPSQGSLLSIRINKTKESAEALRLHFKAVHLHSPCDSYPLNAYFIISLAANGGLKYLLYKSEPTADKNPIWKPFIIPLSNFFCSSLPDRLIQIDVYNNNINSE</sequence>
<evidence type="ECO:0000313" key="2">
    <source>
        <dbReference type="Proteomes" id="UP000038040"/>
    </source>
</evidence>
<proteinExistence type="predicted"/>
<dbReference type="EMBL" id="UYYG01001163">
    <property type="protein sequence ID" value="VDN57797.1"/>
    <property type="molecule type" value="Genomic_DNA"/>
</dbReference>
<evidence type="ECO:0000313" key="3">
    <source>
        <dbReference type="Proteomes" id="UP000274756"/>
    </source>
</evidence>
<gene>
    <name evidence="1" type="ORF">DME_LOCUS7770</name>
</gene>
<keyword evidence="3" id="KW-1185">Reference proteome</keyword>
<dbReference type="GO" id="GO:0005544">
    <property type="term" value="F:calcium-dependent phospholipid binding"/>
    <property type="evidence" value="ECO:0007669"/>
    <property type="project" value="InterPro"/>
</dbReference>
<dbReference type="AlphaFoldDB" id="A0A0N4U9J5"/>
<dbReference type="GO" id="GO:0071277">
    <property type="term" value="P:cellular response to calcium ion"/>
    <property type="evidence" value="ECO:0007669"/>
    <property type="project" value="TreeGrafter"/>
</dbReference>
<name>A0A0N4U9J5_DRAME</name>
<evidence type="ECO:0000313" key="1">
    <source>
        <dbReference type="EMBL" id="VDN57797.1"/>
    </source>
</evidence>
<dbReference type="PANTHER" id="PTHR10857">
    <property type="entry name" value="COPINE"/>
    <property type="match status" value="1"/>
</dbReference>
<protein>
    <submittedName>
        <fullName evidence="4">C2 domain-containing protein</fullName>
    </submittedName>
</protein>
<dbReference type="STRING" id="318479.A0A0N4U9J5"/>
<dbReference type="GO" id="GO:0005886">
    <property type="term" value="C:plasma membrane"/>
    <property type="evidence" value="ECO:0007669"/>
    <property type="project" value="TreeGrafter"/>
</dbReference>
<evidence type="ECO:0000313" key="4">
    <source>
        <dbReference type="WBParaSite" id="DME_0000376501-mRNA-1"/>
    </source>
</evidence>
<organism evidence="2 4">
    <name type="scientific">Dracunculus medinensis</name>
    <name type="common">Guinea worm</name>
    <dbReference type="NCBI Taxonomy" id="318479"/>
    <lineage>
        <taxon>Eukaryota</taxon>
        <taxon>Metazoa</taxon>
        <taxon>Ecdysozoa</taxon>
        <taxon>Nematoda</taxon>
        <taxon>Chromadorea</taxon>
        <taxon>Rhabditida</taxon>
        <taxon>Spirurina</taxon>
        <taxon>Dracunculoidea</taxon>
        <taxon>Dracunculidae</taxon>
        <taxon>Dracunculus</taxon>
    </lineage>
</organism>